<dbReference type="RefSeq" id="WP_227967367.1">
    <property type="nucleotide sequence ID" value="NZ_CP085954.1"/>
</dbReference>
<sequence length="48" mass="5763">MNDYQLGAFLSERAACEVAQYWRYSRGDTVVINYCPIFRDRADWERNL</sequence>
<dbReference type="AlphaFoldDB" id="A0A3P8L6C0"/>
<protein>
    <submittedName>
        <fullName evidence="1">Uncharacterized protein</fullName>
    </submittedName>
</protein>
<dbReference type="EMBL" id="LR131273">
    <property type="protein sequence ID" value="VDR38661.1"/>
    <property type="molecule type" value="Genomic_DNA"/>
</dbReference>
<dbReference type="Proteomes" id="UP000271626">
    <property type="component" value="Chromosome"/>
</dbReference>
<organism evidence="1 2">
    <name type="scientific">Tsukamurella paurometabola</name>
    <name type="common">Corynebacterium paurometabolum</name>
    <dbReference type="NCBI Taxonomy" id="2061"/>
    <lineage>
        <taxon>Bacteria</taxon>
        <taxon>Bacillati</taxon>
        <taxon>Actinomycetota</taxon>
        <taxon>Actinomycetes</taxon>
        <taxon>Mycobacteriales</taxon>
        <taxon>Tsukamurellaceae</taxon>
        <taxon>Tsukamurella</taxon>
    </lineage>
</organism>
<reference evidence="1 2" key="1">
    <citation type="submission" date="2018-12" db="EMBL/GenBank/DDBJ databases">
        <authorList>
            <consortium name="Pathogen Informatics"/>
        </authorList>
    </citation>
    <scope>NUCLEOTIDE SEQUENCE [LARGE SCALE GENOMIC DNA]</scope>
    <source>
        <strain evidence="1 2">NCTC10741</strain>
    </source>
</reference>
<gene>
    <name evidence="1" type="ORF">NCTC10741_01784</name>
</gene>
<evidence type="ECO:0000313" key="2">
    <source>
        <dbReference type="Proteomes" id="UP000271626"/>
    </source>
</evidence>
<accession>A0A3P8L6C0</accession>
<proteinExistence type="predicted"/>
<name>A0A3P8L6C0_TSUPA</name>
<evidence type="ECO:0000313" key="1">
    <source>
        <dbReference type="EMBL" id="VDR38661.1"/>
    </source>
</evidence>